<evidence type="ECO:0000256" key="2">
    <source>
        <dbReference type="ARBA" id="ARBA00022692"/>
    </source>
</evidence>
<feature type="transmembrane region" description="Helical" evidence="7">
    <location>
        <begin position="211"/>
        <end position="233"/>
    </location>
</feature>
<name>L8GLJ8_ACACF</name>
<feature type="transmembrane region" description="Helical" evidence="7">
    <location>
        <begin position="433"/>
        <end position="450"/>
    </location>
</feature>
<feature type="transmembrane region" description="Helical" evidence="7">
    <location>
        <begin position="172"/>
        <end position="191"/>
    </location>
</feature>
<dbReference type="Pfam" id="PF06814">
    <property type="entry name" value="GOST_TM"/>
    <property type="match status" value="1"/>
</dbReference>
<evidence type="ECO:0000313" key="9">
    <source>
        <dbReference type="EMBL" id="ELR13950.1"/>
    </source>
</evidence>
<evidence type="ECO:0000256" key="3">
    <source>
        <dbReference type="ARBA" id="ARBA00022729"/>
    </source>
</evidence>
<dbReference type="GO" id="GO:0016020">
    <property type="term" value="C:membrane"/>
    <property type="evidence" value="ECO:0007669"/>
    <property type="project" value="UniProtKB-SubCell"/>
</dbReference>
<evidence type="ECO:0000256" key="4">
    <source>
        <dbReference type="ARBA" id="ARBA00022989"/>
    </source>
</evidence>
<comment type="subcellular location">
    <subcellularLocation>
        <location evidence="1">Membrane</location>
        <topology evidence="1">Multi-pass membrane protein</topology>
    </subcellularLocation>
</comment>
<feature type="transmembrane region" description="Helical" evidence="7">
    <location>
        <begin position="274"/>
        <end position="298"/>
    </location>
</feature>
<dbReference type="GeneID" id="14914616"/>
<dbReference type="EMBL" id="KB008073">
    <property type="protein sequence ID" value="ELR13950.1"/>
    <property type="molecule type" value="Genomic_DNA"/>
</dbReference>
<evidence type="ECO:0000256" key="7">
    <source>
        <dbReference type="SAM" id="Phobius"/>
    </source>
</evidence>
<keyword evidence="4 7" id="KW-1133">Transmembrane helix</keyword>
<dbReference type="InterPro" id="IPR009637">
    <property type="entry name" value="GPR107/GPR108-like"/>
</dbReference>
<feature type="transmembrane region" description="Helical" evidence="7">
    <location>
        <begin position="245"/>
        <end position="262"/>
    </location>
</feature>
<evidence type="ECO:0000256" key="6">
    <source>
        <dbReference type="SAM" id="MobiDB-lite"/>
    </source>
</evidence>
<dbReference type="RefSeq" id="XP_004335963.1">
    <property type="nucleotide sequence ID" value="XM_004335915.1"/>
</dbReference>
<evidence type="ECO:0000313" key="10">
    <source>
        <dbReference type="Proteomes" id="UP000011083"/>
    </source>
</evidence>
<dbReference type="KEGG" id="acan:ACA1_364780"/>
<proteinExistence type="predicted"/>
<protein>
    <submittedName>
        <fullName evidence="9">Lung seven transmembrane receptor protein</fullName>
    </submittedName>
</protein>
<dbReference type="STRING" id="1257118.L8GLJ8"/>
<dbReference type="Proteomes" id="UP000011083">
    <property type="component" value="Unassembled WGS sequence"/>
</dbReference>
<dbReference type="OMA" id="GMCETAL"/>
<feature type="transmembrane region" description="Helical" evidence="7">
    <location>
        <begin position="395"/>
        <end position="421"/>
    </location>
</feature>
<dbReference type="GO" id="GO:0005794">
    <property type="term" value="C:Golgi apparatus"/>
    <property type="evidence" value="ECO:0007669"/>
    <property type="project" value="TreeGrafter"/>
</dbReference>
<dbReference type="InterPro" id="IPR053937">
    <property type="entry name" value="GOST_TM"/>
</dbReference>
<feature type="domain" description="GOST seven transmembrane" evidence="8">
    <location>
        <begin position="211"/>
        <end position="456"/>
    </location>
</feature>
<reference evidence="9 10" key="1">
    <citation type="journal article" date="2013" name="Genome Biol.">
        <title>Genome of Acanthamoeba castellanii highlights extensive lateral gene transfer and early evolution of tyrosine kinase signaling.</title>
        <authorList>
            <person name="Clarke M."/>
            <person name="Lohan A.J."/>
            <person name="Liu B."/>
            <person name="Lagkouvardos I."/>
            <person name="Roy S."/>
            <person name="Zafar N."/>
            <person name="Bertelli C."/>
            <person name="Schilde C."/>
            <person name="Kianianmomeni A."/>
            <person name="Burglin T.R."/>
            <person name="Frech C."/>
            <person name="Turcotte B."/>
            <person name="Kopec K.O."/>
            <person name="Synnott J.M."/>
            <person name="Choo C."/>
            <person name="Paponov I."/>
            <person name="Finkler A."/>
            <person name="Soon Heng Tan C."/>
            <person name="Hutchins A.P."/>
            <person name="Weinmeier T."/>
            <person name="Rattei T."/>
            <person name="Chu J.S."/>
            <person name="Gimenez G."/>
            <person name="Irimia M."/>
            <person name="Rigden D.J."/>
            <person name="Fitzpatrick D.A."/>
            <person name="Lorenzo-Morales J."/>
            <person name="Bateman A."/>
            <person name="Chiu C.H."/>
            <person name="Tang P."/>
            <person name="Hegemann P."/>
            <person name="Fromm H."/>
            <person name="Raoult D."/>
            <person name="Greub G."/>
            <person name="Miranda-Saavedra D."/>
            <person name="Chen N."/>
            <person name="Nash P."/>
            <person name="Ginger M.L."/>
            <person name="Horn M."/>
            <person name="Schaap P."/>
            <person name="Caler L."/>
            <person name="Loftus B."/>
        </authorList>
    </citation>
    <scope>NUCLEOTIDE SEQUENCE [LARGE SCALE GENOMIC DNA]</scope>
    <source>
        <strain evidence="9 10">Neff</strain>
    </source>
</reference>
<dbReference type="AlphaFoldDB" id="L8GLJ8"/>
<dbReference type="PANTHER" id="PTHR21229:SF1">
    <property type="entry name" value="GH17801P"/>
    <property type="match status" value="1"/>
</dbReference>
<evidence type="ECO:0000259" key="8">
    <source>
        <dbReference type="Pfam" id="PF06814"/>
    </source>
</evidence>
<keyword evidence="9" id="KW-0675">Receptor</keyword>
<evidence type="ECO:0000256" key="1">
    <source>
        <dbReference type="ARBA" id="ARBA00004141"/>
    </source>
</evidence>
<dbReference type="OrthoDB" id="19932at2759"/>
<organism evidence="9 10">
    <name type="scientific">Acanthamoeba castellanii (strain ATCC 30010 / Neff)</name>
    <dbReference type="NCBI Taxonomy" id="1257118"/>
    <lineage>
        <taxon>Eukaryota</taxon>
        <taxon>Amoebozoa</taxon>
        <taxon>Discosea</taxon>
        <taxon>Longamoebia</taxon>
        <taxon>Centramoebida</taxon>
        <taxon>Acanthamoebidae</taxon>
        <taxon>Acanthamoeba</taxon>
    </lineage>
</organism>
<feature type="transmembrane region" description="Helical" evidence="7">
    <location>
        <begin position="15"/>
        <end position="35"/>
    </location>
</feature>
<dbReference type="PANTHER" id="PTHR21229">
    <property type="entry name" value="LUNG SEVEN TRANSMEMBRANE RECEPTOR"/>
    <property type="match status" value="1"/>
</dbReference>
<accession>L8GLJ8</accession>
<feature type="transmembrane region" description="Helical" evidence="7">
    <location>
        <begin position="349"/>
        <end position="374"/>
    </location>
</feature>
<evidence type="ECO:0000256" key="5">
    <source>
        <dbReference type="ARBA" id="ARBA00023136"/>
    </source>
</evidence>
<dbReference type="VEuPathDB" id="AmoebaDB:ACA1_364780"/>
<feature type="region of interest" description="Disordered" evidence="6">
    <location>
        <begin position="495"/>
        <end position="531"/>
    </location>
</feature>
<keyword evidence="5 7" id="KW-0472">Membrane</keyword>
<gene>
    <name evidence="9" type="ORF">ACA1_364780</name>
</gene>
<sequence>METRMGRGGLQTRQSFAGLVAIVAVVCSVLLLGAVEVQAGIFDYNDGLNSNSRILERVAMWSVKDSPIGSNEPYAKFELTLSKHNRGGHVEALFFSISELENVGYDGPAYGRYLCCDHGMHRPPAHPCPYGEVALNRDYYNHSSPTFHYSKLNFLTSTVTYSHVFPINETDLYYFILVNCMGSGANTVTVLGETKWMNPYGYLNGDELGFLPFYMVMAIVYLVTTVAWGFLLYRFRDGLLGLQHCLTALIAFGIVEQLLMWFDFYRYNDEGTVSVPLTVIAVAATTLKQTFARLLLLAVCMGYGVVKKKLHWGASLSLAIYGVLFYLFAEVSESADALQDKTSLPISPVVTVFTLMPVFLLDAVYYMWVFTALFRMISLLGQSGQPAKLSLYRKLALVLIAAFFFSLSMITLEFVVLGFFADGLWKIWWVWDSYWMFLNYVILLAIALIWRPNPNNGRYAYEELVSNVPGEEGETGDDVNMEMEDMQAHHRDTSLGIEEDEFSRQTSDDLSDSSSPNSGNPYKSKEESYGA</sequence>
<keyword evidence="2 7" id="KW-0812">Transmembrane</keyword>
<keyword evidence="3" id="KW-0732">Signal</keyword>
<feature type="transmembrane region" description="Helical" evidence="7">
    <location>
        <begin position="310"/>
        <end position="329"/>
    </location>
</feature>
<keyword evidence="10" id="KW-1185">Reference proteome</keyword>